<feature type="chain" id="PRO_5042547462" description="Secreted protein" evidence="2">
    <location>
        <begin position="18"/>
        <end position="470"/>
    </location>
</feature>
<dbReference type="AlphaFoldDB" id="A0AAG5DS19"/>
<accession>A0AAG5DS19</accession>
<evidence type="ECO:0000256" key="1">
    <source>
        <dbReference type="SAM" id="MobiDB-lite"/>
    </source>
</evidence>
<evidence type="ECO:0008006" key="5">
    <source>
        <dbReference type="Google" id="ProtNLM"/>
    </source>
</evidence>
<feature type="region of interest" description="Disordered" evidence="1">
    <location>
        <begin position="48"/>
        <end position="96"/>
    </location>
</feature>
<dbReference type="Proteomes" id="UP000075880">
    <property type="component" value="Unassembled WGS sequence"/>
</dbReference>
<evidence type="ECO:0000313" key="3">
    <source>
        <dbReference type="EnsemblMetazoa" id="ENSAATROPP014137"/>
    </source>
</evidence>
<evidence type="ECO:0000313" key="4">
    <source>
        <dbReference type="Proteomes" id="UP000075880"/>
    </source>
</evidence>
<dbReference type="EnsemblMetazoa" id="ENSAATROPT016094">
    <property type="protein sequence ID" value="ENSAATROPP014137"/>
    <property type="gene ID" value="ENSAATROPG013174"/>
</dbReference>
<keyword evidence="4" id="KW-1185">Reference proteome</keyword>
<name>A0AAG5DS19_ANOAO</name>
<organism evidence="3 4">
    <name type="scientific">Anopheles atroparvus</name>
    <name type="common">European mosquito</name>
    <dbReference type="NCBI Taxonomy" id="41427"/>
    <lineage>
        <taxon>Eukaryota</taxon>
        <taxon>Metazoa</taxon>
        <taxon>Ecdysozoa</taxon>
        <taxon>Arthropoda</taxon>
        <taxon>Hexapoda</taxon>
        <taxon>Insecta</taxon>
        <taxon>Pterygota</taxon>
        <taxon>Neoptera</taxon>
        <taxon>Endopterygota</taxon>
        <taxon>Diptera</taxon>
        <taxon>Nematocera</taxon>
        <taxon>Culicoidea</taxon>
        <taxon>Culicidae</taxon>
        <taxon>Anophelinae</taxon>
        <taxon>Anopheles</taxon>
    </lineage>
</organism>
<protein>
    <recommendedName>
        <fullName evidence="5">Secreted protein</fullName>
    </recommendedName>
</protein>
<proteinExistence type="predicted"/>
<evidence type="ECO:0000256" key="2">
    <source>
        <dbReference type="SAM" id="SignalP"/>
    </source>
</evidence>
<reference evidence="3" key="1">
    <citation type="submission" date="2024-04" db="UniProtKB">
        <authorList>
            <consortium name="EnsemblMetazoa"/>
        </authorList>
    </citation>
    <scope>IDENTIFICATION</scope>
    <source>
        <strain evidence="3">EBRO</strain>
    </source>
</reference>
<sequence length="470" mass="52661">MIARRVLPSWIFHCTYAVIGVLLEQRVAGGRERVAVVRVGRGVDQAGRVIDGGRRAGSGHQAGGGRRHRDAGRQDDGRTERVGRRPAGERVVGRGQVGQRGRVVEHARVRRGVRCLGQLPPLFHVLLGVEGERIVRGHLGARVPVRAVDDGQLHQLALLQLVLALGVRHEQLLHLVQRALQLDRGPVLGVLDRDQHVQIVGQVLPVRLAPVGVLLLLVAHRALPPDHDLAARLLLELLGRHAARAEDAPDEVEVRVLLHRHVDLLVQCDRLAVRLRQLQRLLRDAVDLEERRAHLGDFLVQQPLDVQEHVREGGQLFAVFQQLCQIVGDALRGLMVHRYAAAVTAGPVRTHDMVWMVHMCVWWTLVRGHEIIGEQNDLSHSTALHLSQTSSLNFILALSLPQTVKSKSKPACDRCGKTHARATEEHFFFKFKALIIFFSSASVLRLNPRCYYITRSYAHFRTFKRKETID</sequence>
<keyword evidence="2" id="KW-0732">Signal</keyword>
<feature type="signal peptide" evidence="2">
    <location>
        <begin position="1"/>
        <end position="17"/>
    </location>
</feature>
<feature type="compositionally biased region" description="Basic and acidic residues" evidence="1">
    <location>
        <begin position="71"/>
        <end position="92"/>
    </location>
</feature>